<feature type="region of interest" description="Disordered" evidence="3">
    <location>
        <begin position="311"/>
        <end position="471"/>
    </location>
</feature>
<dbReference type="Proteomes" id="UP000217199">
    <property type="component" value="Unassembled WGS sequence"/>
</dbReference>
<protein>
    <submittedName>
        <fullName evidence="5">Rna recognition motif domain containing</fullName>
    </submittedName>
</protein>
<feature type="compositionally biased region" description="Polar residues" evidence="3">
    <location>
        <begin position="65"/>
        <end position="86"/>
    </location>
</feature>
<dbReference type="CDD" id="cd12276">
    <property type="entry name" value="RRM2_MEI2_EAR1_like"/>
    <property type="match status" value="1"/>
</dbReference>
<feature type="compositionally biased region" description="Basic and acidic residues" evidence="3">
    <location>
        <begin position="381"/>
        <end position="416"/>
    </location>
</feature>
<evidence type="ECO:0000313" key="5">
    <source>
        <dbReference type="EMBL" id="PAV22675.1"/>
    </source>
</evidence>
<feature type="region of interest" description="Disordered" evidence="3">
    <location>
        <begin position="118"/>
        <end position="147"/>
    </location>
</feature>
<dbReference type="Pfam" id="PF00076">
    <property type="entry name" value="RRM_1"/>
    <property type="match status" value="1"/>
</dbReference>
<feature type="compositionally biased region" description="Pro residues" evidence="3">
    <location>
        <begin position="507"/>
        <end position="557"/>
    </location>
</feature>
<proteinExistence type="predicted"/>
<gene>
    <name evidence="5" type="ORF">PNOK_0263200</name>
</gene>
<comment type="caution">
    <text evidence="5">The sequence shown here is derived from an EMBL/GenBank/DDBJ whole genome shotgun (WGS) entry which is preliminary data.</text>
</comment>
<evidence type="ECO:0000259" key="4">
    <source>
        <dbReference type="PROSITE" id="PS50102"/>
    </source>
</evidence>
<dbReference type="InParanoid" id="A0A286UT88"/>
<feature type="compositionally biased region" description="Low complexity" evidence="3">
    <location>
        <begin position="446"/>
        <end position="457"/>
    </location>
</feature>
<feature type="domain" description="RRM" evidence="4">
    <location>
        <begin position="163"/>
        <end position="236"/>
    </location>
</feature>
<feature type="region of interest" description="Disordered" evidence="3">
    <location>
        <begin position="227"/>
        <end position="252"/>
    </location>
</feature>
<dbReference type="PROSITE" id="PS50102">
    <property type="entry name" value="RRM"/>
    <property type="match status" value="1"/>
</dbReference>
<dbReference type="SMART" id="SM00360">
    <property type="entry name" value="RRM"/>
    <property type="match status" value="2"/>
</dbReference>
<evidence type="ECO:0000256" key="1">
    <source>
        <dbReference type="ARBA" id="ARBA00022884"/>
    </source>
</evidence>
<dbReference type="CDD" id="cd12524">
    <property type="entry name" value="RRM1_MEI2_like"/>
    <property type="match status" value="1"/>
</dbReference>
<feature type="compositionally biased region" description="Gly residues" evidence="3">
    <location>
        <begin position="429"/>
        <end position="438"/>
    </location>
</feature>
<organism evidence="5 6">
    <name type="scientific">Pyrrhoderma noxium</name>
    <dbReference type="NCBI Taxonomy" id="2282107"/>
    <lineage>
        <taxon>Eukaryota</taxon>
        <taxon>Fungi</taxon>
        <taxon>Dikarya</taxon>
        <taxon>Basidiomycota</taxon>
        <taxon>Agaricomycotina</taxon>
        <taxon>Agaricomycetes</taxon>
        <taxon>Hymenochaetales</taxon>
        <taxon>Hymenochaetaceae</taxon>
        <taxon>Pyrrhoderma</taxon>
    </lineage>
</organism>
<keyword evidence="1 2" id="KW-0694">RNA-binding</keyword>
<evidence type="ECO:0000256" key="2">
    <source>
        <dbReference type="PROSITE-ProRule" id="PRU00176"/>
    </source>
</evidence>
<sequence length="651" mass="70881">MSRHHPYGGMYDGGGRRGNSPSGPGPDRSHSRFAYDKGSGNIRGKARGRGDFNPGRNYGSGDAYGQNTDYSSTPNSYSQWNNSQEDSYYGQNNTSYGGNYGTDNGGYTSYDAGGYNDQNYGSYEDSSRGRGGKRGGAPPRRDREEKVHNNLIEERILRERPCRTLFIRNIKYETNSADVRRQFEEHGEIKTFFDLIANRGMVFVTYFDLRAAERARERLQDTEISGRPIDVHYSLPRPDDQNNKDPKDRNQGTLLVTLVNSISGNMIDDNEVRRRFSAFGDVKNVKSAENIHTQRYVEYFDTRSCEDAHDRLQSQPLQDGTMDIEYSSDIPDVPLPPGPIPSRRPDERPTSYNPNLRDFEDNRGRRGNRSSRGGRGGDGSGTHRDEWLDRRGSGNNDDWDRNDRRGYRDDYDEGNRGRGVRGRGRGRGRGGYGGGGGGDRYDGRNNDYGTPPSSAHHPTPPVPQVISYNQPNVPPPATGNVGERLDQARQVQALLEALKNPAANAPPAVPPTPVASAPPPPMQSSVPPFYPMPGMAPPPMYPGSAPPPFATGPPPSVPQQASSSAPSSVGIPGLPPNIYAMLQQGTAAGGANPTPPPNGALGSIPGMPPGMANGYSMPPQGQPPSGVPPANGGATQDYSQLLSFLQQNGKR</sequence>
<evidence type="ECO:0000313" key="6">
    <source>
        <dbReference type="Proteomes" id="UP000217199"/>
    </source>
</evidence>
<feature type="region of interest" description="Disordered" evidence="3">
    <location>
        <begin position="1"/>
        <end position="95"/>
    </location>
</feature>
<evidence type="ECO:0000256" key="3">
    <source>
        <dbReference type="SAM" id="MobiDB-lite"/>
    </source>
</evidence>
<accession>A0A286UT88</accession>
<dbReference type="SUPFAM" id="SSF54928">
    <property type="entry name" value="RNA-binding domain, RBD"/>
    <property type="match status" value="2"/>
</dbReference>
<dbReference type="InterPro" id="IPR035979">
    <property type="entry name" value="RBD_domain_sf"/>
</dbReference>
<dbReference type="AlphaFoldDB" id="A0A286UT88"/>
<dbReference type="EMBL" id="NBII01000002">
    <property type="protein sequence ID" value="PAV22675.1"/>
    <property type="molecule type" value="Genomic_DNA"/>
</dbReference>
<dbReference type="Gene3D" id="3.30.70.330">
    <property type="match status" value="2"/>
</dbReference>
<dbReference type="InterPro" id="IPR034453">
    <property type="entry name" value="MEI2-like_RRM1"/>
</dbReference>
<dbReference type="GO" id="GO:0003723">
    <property type="term" value="F:RNA binding"/>
    <property type="evidence" value="ECO:0007669"/>
    <property type="project" value="UniProtKB-UniRule"/>
</dbReference>
<dbReference type="PANTHER" id="PTHR23189">
    <property type="entry name" value="RNA RECOGNITION MOTIF-CONTAINING"/>
    <property type="match status" value="1"/>
</dbReference>
<name>A0A286UT88_9AGAM</name>
<feature type="compositionally biased region" description="Basic residues" evidence="3">
    <location>
        <begin position="418"/>
        <end position="428"/>
    </location>
</feature>
<dbReference type="OrthoDB" id="439808at2759"/>
<dbReference type="InterPro" id="IPR000504">
    <property type="entry name" value="RRM_dom"/>
</dbReference>
<feature type="compositionally biased region" description="Pro residues" evidence="3">
    <location>
        <begin position="333"/>
        <end position="342"/>
    </location>
</feature>
<keyword evidence="6" id="KW-1185">Reference proteome</keyword>
<feature type="compositionally biased region" description="Low complexity" evidence="3">
    <location>
        <begin position="558"/>
        <end position="569"/>
    </location>
</feature>
<dbReference type="InterPro" id="IPR012677">
    <property type="entry name" value="Nucleotide-bd_a/b_plait_sf"/>
</dbReference>
<feature type="region of interest" description="Disordered" evidence="3">
    <location>
        <begin position="502"/>
        <end position="638"/>
    </location>
</feature>
<reference evidence="5 6" key="1">
    <citation type="journal article" date="2017" name="Mol. Ecol.">
        <title>Comparative and population genomic landscape of Phellinus noxius: A hypervariable fungus causing root rot in trees.</title>
        <authorList>
            <person name="Chung C.L."/>
            <person name="Lee T.J."/>
            <person name="Akiba M."/>
            <person name="Lee H.H."/>
            <person name="Kuo T.H."/>
            <person name="Liu D."/>
            <person name="Ke H.M."/>
            <person name="Yokoi T."/>
            <person name="Roa M.B."/>
            <person name="Lu M.J."/>
            <person name="Chang Y.Y."/>
            <person name="Ann P.J."/>
            <person name="Tsai J.N."/>
            <person name="Chen C.Y."/>
            <person name="Tzean S.S."/>
            <person name="Ota Y."/>
            <person name="Hattori T."/>
            <person name="Sahashi N."/>
            <person name="Liou R.F."/>
            <person name="Kikuchi T."/>
            <person name="Tsai I.J."/>
        </authorList>
    </citation>
    <scope>NUCLEOTIDE SEQUENCE [LARGE SCALE GENOMIC DNA]</scope>
    <source>
        <strain evidence="5 6">FFPRI411160</strain>
    </source>
</reference>
<feature type="compositionally biased region" description="Basic and acidic residues" evidence="3">
    <location>
        <begin position="237"/>
        <end position="250"/>
    </location>
</feature>